<proteinExistence type="predicted"/>
<dbReference type="STRING" id="178035.A0A154P0Z6"/>
<evidence type="ECO:0000313" key="3">
    <source>
        <dbReference type="Proteomes" id="UP000076502"/>
    </source>
</evidence>
<feature type="compositionally biased region" description="Polar residues" evidence="1">
    <location>
        <begin position="76"/>
        <end position="91"/>
    </location>
</feature>
<keyword evidence="3" id="KW-1185">Reference proteome</keyword>
<accession>A0A154P0Z6</accession>
<reference evidence="2 3" key="1">
    <citation type="submission" date="2015-07" db="EMBL/GenBank/DDBJ databases">
        <title>The genome of Dufourea novaeangliae.</title>
        <authorList>
            <person name="Pan H."/>
            <person name="Kapheim K."/>
        </authorList>
    </citation>
    <scope>NUCLEOTIDE SEQUENCE [LARGE SCALE GENOMIC DNA]</scope>
    <source>
        <strain evidence="2">0120121106</strain>
        <tissue evidence="2">Whole body</tissue>
    </source>
</reference>
<dbReference type="EMBL" id="KQ434796">
    <property type="protein sequence ID" value="KZC05609.1"/>
    <property type="molecule type" value="Genomic_DNA"/>
</dbReference>
<feature type="region of interest" description="Disordered" evidence="1">
    <location>
        <begin position="64"/>
        <end position="103"/>
    </location>
</feature>
<feature type="compositionally biased region" description="Basic and acidic residues" evidence="1">
    <location>
        <begin position="94"/>
        <end position="103"/>
    </location>
</feature>
<evidence type="ECO:0000313" key="2">
    <source>
        <dbReference type="EMBL" id="KZC05609.1"/>
    </source>
</evidence>
<protein>
    <recommendedName>
        <fullName evidence="4">DPY30 domain-containing protein 2</fullName>
    </recommendedName>
</protein>
<dbReference type="AlphaFoldDB" id="A0A154P0Z6"/>
<name>A0A154P0Z6_DUFNO</name>
<organism evidence="2 3">
    <name type="scientific">Dufourea novaeangliae</name>
    <name type="common">Sweat bee</name>
    <dbReference type="NCBI Taxonomy" id="178035"/>
    <lineage>
        <taxon>Eukaryota</taxon>
        <taxon>Metazoa</taxon>
        <taxon>Ecdysozoa</taxon>
        <taxon>Arthropoda</taxon>
        <taxon>Hexapoda</taxon>
        <taxon>Insecta</taxon>
        <taxon>Pterygota</taxon>
        <taxon>Neoptera</taxon>
        <taxon>Endopterygota</taxon>
        <taxon>Hymenoptera</taxon>
        <taxon>Apocrita</taxon>
        <taxon>Aculeata</taxon>
        <taxon>Apoidea</taxon>
        <taxon>Anthophila</taxon>
        <taxon>Halictidae</taxon>
        <taxon>Rophitinae</taxon>
        <taxon>Dufourea</taxon>
    </lineage>
</organism>
<evidence type="ECO:0008006" key="4">
    <source>
        <dbReference type="Google" id="ProtNLM"/>
    </source>
</evidence>
<sequence>MKKERPPPNDIRVPHPLSIFADRIRLHGGGSKQSVKELLMSQLSPPRCQIDFLLTAANLGKCNAPDDEKTEESGDSNDNNKLDQISQNNFKADNVSKKNDEEKVVGDEEEEVKCLNCLMDDLELSLDSEWLRNYFKLPLTMAIKEIVTRKPCDPINYLGFWLLNYRKCQEKAQWQADANRELDYYRSLVREPVQEEERVSVDTGEVEEEEELARDWNFKHYESGQNTT</sequence>
<dbReference type="InterPro" id="IPR007858">
    <property type="entry name" value="Dpy-30_motif"/>
</dbReference>
<dbReference type="CDD" id="cd22966">
    <property type="entry name" value="DD_DYDC-like"/>
    <property type="match status" value="1"/>
</dbReference>
<dbReference type="InterPro" id="IPR049630">
    <property type="entry name" value="DYDC-like_DD"/>
</dbReference>
<evidence type="ECO:0000256" key="1">
    <source>
        <dbReference type="SAM" id="MobiDB-lite"/>
    </source>
</evidence>
<dbReference type="Pfam" id="PF05186">
    <property type="entry name" value="Dpy-30"/>
    <property type="match status" value="1"/>
</dbReference>
<dbReference type="Proteomes" id="UP000076502">
    <property type="component" value="Unassembled WGS sequence"/>
</dbReference>
<gene>
    <name evidence="2" type="ORF">WN55_04549</name>
</gene>